<keyword evidence="10 16" id="KW-0378">Hydrolase</keyword>
<dbReference type="PROSITE" id="PS51257">
    <property type="entry name" value="PROKAR_LIPOPROTEIN"/>
    <property type="match status" value="1"/>
</dbReference>
<evidence type="ECO:0000259" key="15">
    <source>
        <dbReference type="PROSITE" id="PS50106"/>
    </source>
</evidence>
<evidence type="ECO:0000256" key="8">
    <source>
        <dbReference type="ARBA" id="ARBA00022737"/>
    </source>
</evidence>
<dbReference type="SMART" id="SM00228">
    <property type="entry name" value="PDZ"/>
    <property type="match status" value="2"/>
</dbReference>
<keyword evidence="17" id="KW-1185">Reference proteome</keyword>
<dbReference type="PANTHER" id="PTHR22939:SF130">
    <property type="entry name" value="PERIPLASMIC SERINE ENDOPROTEASE DEGP-LIKE-RELATED"/>
    <property type="match status" value="1"/>
</dbReference>
<evidence type="ECO:0000256" key="10">
    <source>
        <dbReference type="ARBA" id="ARBA00022801"/>
    </source>
</evidence>
<dbReference type="SUPFAM" id="SSF50156">
    <property type="entry name" value="PDZ domain-like"/>
    <property type="match status" value="2"/>
</dbReference>
<dbReference type="NCBIfam" id="TIGR02037">
    <property type="entry name" value="degP_htrA_DO"/>
    <property type="match status" value="1"/>
</dbReference>
<evidence type="ECO:0000313" key="16">
    <source>
        <dbReference type="EMBL" id="MDZ5457280.1"/>
    </source>
</evidence>
<dbReference type="PROSITE" id="PS50106">
    <property type="entry name" value="PDZ"/>
    <property type="match status" value="2"/>
</dbReference>
<gene>
    <name evidence="16" type="ORF">SM757_11935</name>
</gene>
<protein>
    <recommendedName>
        <fullName evidence="5">Probable periplasmic serine endoprotease DegP-like</fullName>
        <ecNumber evidence="4">3.4.21.107</ecNumber>
    </recommendedName>
    <alternativeName>
        <fullName evidence="13">Protease Do</fullName>
    </alternativeName>
</protein>
<feature type="signal peptide" evidence="14">
    <location>
        <begin position="1"/>
        <end position="17"/>
    </location>
</feature>
<comment type="catalytic activity">
    <reaction evidence="1">
        <text>Acts on substrates that are at least partially unfolded. The cleavage site P1 residue is normally between a pair of hydrophobic residues, such as Val-|-Val.</text>
        <dbReference type="EC" id="3.4.21.107"/>
    </reaction>
</comment>
<dbReference type="SUPFAM" id="SSF50494">
    <property type="entry name" value="Trypsin-like serine proteases"/>
    <property type="match status" value="1"/>
</dbReference>
<evidence type="ECO:0000313" key="17">
    <source>
        <dbReference type="Proteomes" id="UP001293718"/>
    </source>
</evidence>
<evidence type="ECO:0000256" key="7">
    <source>
        <dbReference type="ARBA" id="ARBA00022729"/>
    </source>
</evidence>
<evidence type="ECO:0000256" key="3">
    <source>
        <dbReference type="ARBA" id="ARBA00010541"/>
    </source>
</evidence>
<reference evidence="16 17" key="1">
    <citation type="submission" date="2023-11" db="EMBL/GenBank/DDBJ databases">
        <title>Draft genome of Azohydromonas lata strain H1 (DSM1123), a polyhydroxyalkanoate producer.</title>
        <authorList>
            <person name="Traversa D."/>
            <person name="D'Addabbo P."/>
            <person name="Pazzani C."/>
            <person name="Manzari C."/>
            <person name="Chiara M."/>
            <person name="Scrascia M."/>
        </authorList>
    </citation>
    <scope>NUCLEOTIDE SEQUENCE [LARGE SCALE GENOMIC DNA]</scope>
    <source>
        <strain evidence="16 17">H1</strain>
    </source>
</reference>
<dbReference type="PANTHER" id="PTHR22939">
    <property type="entry name" value="SERINE PROTEASE FAMILY S1C HTRA-RELATED"/>
    <property type="match status" value="1"/>
</dbReference>
<dbReference type="CDD" id="cd10839">
    <property type="entry name" value="cpPDZ1_DegP-like"/>
    <property type="match status" value="1"/>
</dbReference>
<dbReference type="InterPro" id="IPR001940">
    <property type="entry name" value="Peptidase_S1C"/>
</dbReference>
<evidence type="ECO:0000256" key="9">
    <source>
        <dbReference type="ARBA" id="ARBA00022764"/>
    </source>
</evidence>
<evidence type="ECO:0000256" key="5">
    <source>
        <dbReference type="ARBA" id="ARBA00013958"/>
    </source>
</evidence>
<dbReference type="InterPro" id="IPR041489">
    <property type="entry name" value="PDZ_6"/>
</dbReference>
<dbReference type="EMBL" id="JAXOJX010000016">
    <property type="protein sequence ID" value="MDZ5457280.1"/>
    <property type="molecule type" value="Genomic_DNA"/>
</dbReference>
<keyword evidence="8" id="KW-0677">Repeat</keyword>
<dbReference type="PRINTS" id="PR00834">
    <property type="entry name" value="PROTEASES2C"/>
</dbReference>
<dbReference type="Gene3D" id="2.30.42.10">
    <property type="match status" value="2"/>
</dbReference>
<comment type="similarity">
    <text evidence="3">Belongs to the peptidase S1C family.</text>
</comment>
<proteinExistence type="inferred from homology"/>
<dbReference type="RefSeq" id="WP_322465617.1">
    <property type="nucleotide sequence ID" value="NZ_JAXOJX010000016.1"/>
</dbReference>
<dbReference type="Pfam" id="PF13180">
    <property type="entry name" value="PDZ_2"/>
    <property type="match status" value="1"/>
</dbReference>
<dbReference type="Pfam" id="PF13365">
    <property type="entry name" value="Trypsin_2"/>
    <property type="match status" value="1"/>
</dbReference>
<name>A0ABU5IFI2_9BURK</name>
<dbReference type="InterPro" id="IPR009003">
    <property type="entry name" value="Peptidase_S1_PA"/>
</dbReference>
<dbReference type="EC" id="3.4.21.107" evidence="4"/>
<evidence type="ECO:0000256" key="2">
    <source>
        <dbReference type="ARBA" id="ARBA00004418"/>
    </source>
</evidence>
<comment type="subcellular location">
    <subcellularLocation>
        <location evidence="2">Periplasm</location>
    </subcellularLocation>
</comment>
<feature type="chain" id="PRO_5045608317" description="Probable periplasmic serine endoprotease DegP-like" evidence="14">
    <location>
        <begin position="18"/>
        <end position="493"/>
    </location>
</feature>
<dbReference type="InterPro" id="IPR011782">
    <property type="entry name" value="Pept_S1C_Do"/>
</dbReference>
<evidence type="ECO:0000256" key="14">
    <source>
        <dbReference type="SAM" id="SignalP"/>
    </source>
</evidence>
<dbReference type="GO" id="GO:0016787">
    <property type="term" value="F:hydrolase activity"/>
    <property type="evidence" value="ECO:0007669"/>
    <property type="project" value="UniProtKB-KW"/>
</dbReference>
<evidence type="ECO:0000256" key="6">
    <source>
        <dbReference type="ARBA" id="ARBA00022670"/>
    </source>
</evidence>
<organism evidence="16 17">
    <name type="scientific">Azohydromonas lata</name>
    <dbReference type="NCBI Taxonomy" id="45677"/>
    <lineage>
        <taxon>Bacteria</taxon>
        <taxon>Pseudomonadati</taxon>
        <taxon>Pseudomonadota</taxon>
        <taxon>Betaproteobacteria</taxon>
        <taxon>Burkholderiales</taxon>
        <taxon>Sphaerotilaceae</taxon>
        <taxon>Azohydromonas</taxon>
    </lineage>
</organism>
<dbReference type="Pfam" id="PF17820">
    <property type="entry name" value="PDZ_6"/>
    <property type="match status" value="1"/>
</dbReference>
<evidence type="ECO:0000256" key="4">
    <source>
        <dbReference type="ARBA" id="ARBA00013035"/>
    </source>
</evidence>
<feature type="domain" description="PDZ" evidence="15">
    <location>
        <begin position="387"/>
        <end position="480"/>
    </location>
</feature>
<keyword evidence="11" id="KW-0720">Serine protease</keyword>
<keyword evidence="7 14" id="KW-0732">Signal</keyword>
<feature type="domain" description="PDZ" evidence="15">
    <location>
        <begin position="284"/>
        <end position="370"/>
    </location>
</feature>
<dbReference type="InterPro" id="IPR001478">
    <property type="entry name" value="PDZ"/>
</dbReference>
<keyword evidence="6" id="KW-0645">Protease</keyword>
<dbReference type="InterPro" id="IPR036034">
    <property type="entry name" value="PDZ_sf"/>
</dbReference>
<comment type="caution">
    <text evidence="16">The sequence shown here is derived from an EMBL/GenBank/DDBJ whole genome shotgun (WGS) entry which is preliminary data.</text>
</comment>
<keyword evidence="12" id="KW-0346">Stress response</keyword>
<evidence type="ECO:0000256" key="11">
    <source>
        <dbReference type="ARBA" id="ARBA00022825"/>
    </source>
</evidence>
<keyword evidence="9" id="KW-0574">Periplasm</keyword>
<evidence type="ECO:0000256" key="13">
    <source>
        <dbReference type="ARBA" id="ARBA00032850"/>
    </source>
</evidence>
<dbReference type="Gene3D" id="2.40.10.120">
    <property type="match status" value="1"/>
</dbReference>
<evidence type="ECO:0000256" key="1">
    <source>
        <dbReference type="ARBA" id="ARBA00001772"/>
    </source>
</evidence>
<dbReference type="Proteomes" id="UP001293718">
    <property type="component" value="Unassembled WGS sequence"/>
</dbReference>
<evidence type="ECO:0000256" key="12">
    <source>
        <dbReference type="ARBA" id="ARBA00023016"/>
    </source>
</evidence>
<sequence>MKPRIAPVSLLIAAALAGCGPRSNTEAPVAASASAPAAVPPGASASAIAPLPAGSNDFTALVKRVGPAVVNVTTVQTARPQPGMALPPGDPLSEFFRRFMPPPGQQPPQQAQGIGSGFVIDGEGHILTNAHVVADAEEVTVRLADSKREYKARVVGSDALTDVALLKVETPNLPVAPIGHSAQLQPGEWVAAIGSPFGFANTITAGIVSATQRSLPDETYVPFIQTDVAVNPGNSGGPLLNMRGEVVGINSQIYSRSGGYMGISFAIPIDMAMEIAQQLKASGRVTRGRLGIGIQEVSEPLAQSFKLDSARGALVTAVEPDSPAARAGLVPGDVILNFGGQAVADATTLPRLVAGTKPGTEVPLEVWRNGAAATVKATVAQAPNPQVAQAAQPARGSAPKPAATQLGIAVSELPAAARRALGVPYGLVVEELQAGVARAGLQQGDVIVAVNGQRFASLEEFQRLAQAPAGGSVALLVRRGEASLFVPVPVGKG</sequence>
<accession>A0ABU5IFI2</accession>